<gene>
    <name evidence="1" type="ORF">S01H4_49884</name>
</gene>
<feature type="non-terminal residue" evidence="1">
    <location>
        <position position="1"/>
    </location>
</feature>
<protein>
    <submittedName>
        <fullName evidence="1">Uncharacterized protein</fullName>
    </submittedName>
</protein>
<sequence>VENGKDICSGIYHQWKEGKVVPLAFSRTKEGSSKKYETYDETNPNDVIEIGVVGTGCLLIHKRVFGILKKPYFEFILGDNGLNMLSEDFHFCEKAQDAGLKVWLDRKIVAHHMKVMDLNSMVIWKNREVNLGIKKSKGEII</sequence>
<reference evidence="1" key="1">
    <citation type="journal article" date="2014" name="Front. Microbiol.">
        <title>High frequency of phylogenetically diverse reductive dehalogenase-homologous genes in deep subseafloor sedimentary metagenomes.</title>
        <authorList>
            <person name="Kawai M."/>
            <person name="Futagami T."/>
            <person name="Toyoda A."/>
            <person name="Takaki Y."/>
            <person name="Nishi S."/>
            <person name="Hori S."/>
            <person name="Arai W."/>
            <person name="Tsubouchi T."/>
            <person name="Morono Y."/>
            <person name="Uchiyama I."/>
            <person name="Ito T."/>
            <person name="Fujiyama A."/>
            <person name="Inagaki F."/>
            <person name="Takami H."/>
        </authorList>
    </citation>
    <scope>NUCLEOTIDE SEQUENCE</scope>
    <source>
        <strain evidence="1">Expedition CK06-06</strain>
    </source>
</reference>
<proteinExistence type="predicted"/>
<organism evidence="1">
    <name type="scientific">marine sediment metagenome</name>
    <dbReference type="NCBI Taxonomy" id="412755"/>
    <lineage>
        <taxon>unclassified sequences</taxon>
        <taxon>metagenomes</taxon>
        <taxon>ecological metagenomes</taxon>
    </lineage>
</organism>
<evidence type="ECO:0000313" key="1">
    <source>
        <dbReference type="EMBL" id="GAH02978.1"/>
    </source>
</evidence>
<dbReference type="AlphaFoldDB" id="X1E2W3"/>
<name>X1E2W3_9ZZZZ</name>
<accession>X1E2W3</accession>
<dbReference type="EMBL" id="BART01028262">
    <property type="protein sequence ID" value="GAH02978.1"/>
    <property type="molecule type" value="Genomic_DNA"/>
</dbReference>
<comment type="caution">
    <text evidence="1">The sequence shown here is derived from an EMBL/GenBank/DDBJ whole genome shotgun (WGS) entry which is preliminary data.</text>
</comment>
<dbReference type="Gene3D" id="3.90.550.40">
    <property type="match status" value="1"/>
</dbReference>